<reference evidence="8 9" key="2">
    <citation type="submission" date="2016-08" db="EMBL/GenBank/DDBJ databases">
        <title>Pervasive Adenine N6-methylation of Active Genes in Fungi.</title>
        <authorList>
            <consortium name="DOE Joint Genome Institute"/>
            <person name="Mondo S.J."/>
            <person name="Dannebaum R.O."/>
            <person name="Kuo R.C."/>
            <person name="Labutti K."/>
            <person name="Haridas S."/>
            <person name="Kuo A."/>
            <person name="Salamov A."/>
            <person name="Ahrendt S.R."/>
            <person name="Lipzen A."/>
            <person name="Sullivan W."/>
            <person name="Andreopoulos W.B."/>
            <person name="Clum A."/>
            <person name="Lindquist E."/>
            <person name="Daum C."/>
            <person name="Ramamoorthy G.K."/>
            <person name="Gryganskyi A."/>
            <person name="Culley D."/>
            <person name="Magnuson J.K."/>
            <person name="James T.Y."/>
            <person name="O'Malley M.A."/>
            <person name="Stajich J.E."/>
            <person name="Spatafora J.W."/>
            <person name="Visel A."/>
            <person name="Grigoriev I.V."/>
        </authorList>
    </citation>
    <scope>NUCLEOTIDE SEQUENCE [LARGE SCALE GENOMIC DNA]</scope>
    <source>
        <strain evidence="8 9">S4</strain>
    </source>
</reference>
<proteinExistence type="inferred from homology"/>
<dbReference type="GO" id="GO:0016616">
    <property type="term" value="F:oxidoreductase activity, acting on the CH-OH group of donors, NAD or NADP as acceptor"/>
    <property type="evidence" value="ECO:0007669"/>
    <property type="project" value="UniProtKB-ARBA"/>
</dbReference>
<comment type="caution">
    <text evidence="8">The sequence shown here is derived from an EMBL/GenBank/DDBJ whole genome shotgun (WGS) entry which is preliminary data.</text>
</comment>
<feature type="site" description="Lowers pKa of active site Tyr" evidence="6">
    <location>
        <position position="73"/>
    </location>
</feature>
<dbReference type="PANTHER" id="PTHR43827">
    <property type="entry name" value="2,5-DIKETO-D-GLUCONIC ACID REDUCTASE"/>
    <property type="match status" value="1"/>
</dbReference>
<dbReference type="PROSITE" id="PS00062">
    <property type="entry name" value="ALDOKETO_REDUCTASE_2"/>
    <property type="match status" value="1"/>
</dbReference>
<dbReference type="PROSITE" id="PS00798">
    <property type="entry name" value="ALDOKETO_REDUCTASE_1"/>
    <property type="match status" value="1"/>
</dbReference>
<keyword evidence="2" id="KW-0521">NADP</keyword>
<dbReference type="InterPro" id="IPR036812">
    <property type="entry name" value="NAD(P)_OxRdtase_dom_sf"/>
</dbReference>
<protein>
    <submittedName>
        <fullName evidence="8">Aldo/keto reductase</fullName>
    </submittedName>
</protein>
<name>A0A1Y1VT39_9FUNG</name>
<dbReference type="PIRSF" id="PIRSF000097">
    <property type="entry name" value="AKR"/>
    <property type="match status" value="1"/>
</dbReference>
<accession>A0A1Y1VT39</accession>
<dbReference type="FunFam" id="3.20.20.100:FF:000015">
    <property type="entry name" value="Oxidoreductase, aldo/keto reductase family"/>
    <property type="match status" value="1"/>
</dbReference>
<sequence length="293" mass="33967">MNYTELNNGVKIPNLGIGTYLIKSDDAERSVKQALEMGYRLVDTAHLYFNEEAVGRAIKASGVKREEIFVSTKLWPCDYKNENAVEEALQRLGLDYIDLLFLHQPTGDYIAGYKLLEKAYKEGKIKSIGVSNFDGKQIEEILEKFETVPQVNQVECHPYFTQEELRKVMEPKNIKIMSWFPLGQGDANLINESVFTELAKKYNKSNAQIILKWHIQMGFLVIPGSKNVDHIRDNFNLFDFELTDEDMAKIETVNKHKKYAELGKMGNMYNLIYFYHKLILKYNFNFLVKKYGT</sequence>
<feature type="active site" description="Proton donor" evidence="4">
    <location>
        <position position="48"/>
    </location>
</feature>
<dbReference type="InterPro" id="IPR020471">
    <property type="entry name" value="AKR"/>
</dbReference>
<dbReference type="EMBL" id="MCFG01000549">
    <property type="protein sequence ID" value="ORX64176.1"/>
    <property type="molecule type" value="Genomic_DNA"/>
</dbReference>
<evidence type="ECO:0000256" key="4">
    <source>
        <dbReference type="PIRSR" id="PIRSR000097-1"/>
    </source>
</evidence>
<feature type="binding site" evidence="5">
    <location>
        <position position="103"/>
    </location>
    <ligand>
        <name>substrate</name>
    </ligand>
</feature>
<dbReference type="AlphaFoldDB" id="A0A1Y1VT39"/>
<evidence type="ECO:0000256" key="3">
    <source>
        <dbReference type="ARBA" id="ARBA00023002"/>
    </source>
</evidence>
<dbReference type="SUPFAM" id="SSF51430">
    <property type="entry name" value="NAD(P)-linked oxidoreductase"/>
    <property type="match status" value="1"/>
</dbReference>
<evidence type="ECO:0000259" key="7">
    <source>
        <dbReference type="Pfam" id="PF00248"/>
    </source>
</evidence>
<evidence type="ECO:0000256" key="2">
    <source>
        <dbReference type="ARBA" id="ARBA00022857"/>
    </source>
</evidence>
<dbReference type="OrthoDB" id="416253at2759"/>
<dbReference type="Gene3D" id="3.20.20.100">
    <property type="entry name" value="NADP-dependent oxidoreductase domain"/>
    <property type="match status" value="1"/>
</dbReference>
<dbReference type="Proteomes" id="UP000193944">
    <property type="component" value="Unassembled WGS sequence"/>
</dbReference>
<keyword evidence="3" id="KW-0560">Oxidoreductase</keyword>
<reference evidence="8 9" key="1">
    <citation type="submission" date="2016-08" db="EMBL/GenBank/DDBJ databases">
        <title>A Parts List for Fungal Cellulosomes Revealed by Comparative Genomics.</title>
        <authorList>
            <consortium name="DOE Joint Genome Institute"/>
            <person name="Haitjema C.H."/>
            <person name="Gilmore S.P."/>
            <person name="Henske J.K."/>
            <person name="Solomon K.V."/>
            <person name="De Groot R."/>
            <person name="Kuo A."/>
            <person name="Mondo S.J."/>
            <person name="Salamov A.A."/>
            <person name="Labutti K."/>
            <person name="Zhao Z."/>
            <person name="Chiniquy J."/>
            <person name="Barry K."/>
            <person name="Brewer H.M."/>
            <person name="Purvine S.O."/>
            <person name="Wright A.T."/>
            <person name="Boxma B."/>
            <person name="Van Alen T."/>
            <person name="Hackstein J.H."/>
            <person name="Baker S.E."/>
            <person name="Grigoriev I.V."/>
            <person name="O'Malley M.A."/>
        </authorList>
    </citation>
    <scope>NUCLEOTIDE SEQUENCE [LARGE SCALE GENOMIC DNA]</scope>
    <source>
        <strain evidence="8 9">S4</strain>
    </source>
</reference>
<dbReference type="STRING" id="1754192.A0A1Y1VT39"/>
<evidence type="ECO:0000256" key="6">
    <source>
        <dbReference type="PIRSR" id="PIRSR000097-3"/>
    </source>
</evidence>
<keyword evidence="9" id="KW-1185">Reference proteome</keyword>
<evidence type="ECO:0000256" key="1">
    <source>
        <dbReference type="ARBA" id="ARBA00007905"/>
    </source>
</evidence>
<dbReference type="InterPro" id="IPR018170">
    <property type="entry name" value="Aldo/ket_reductase_CS"/>
</dbReference>
<dbReference type="InterPro" id="IPR023210">
    <property type="entry name" value="NADP_OxRdtase_dom"/>
</dbReference>
<organism evidence="8 9">
    <name type="scientific">Anaeromyces robustus</name>
    <dbReference type="NCBI Taxonomy" id="1754192"/>
    <lineage>
        <taxon>Eukaryota</taxon>
        <taxon>Fungi</taxon>
        <taxon>Fungi incertae sedis</taxon>
        <taxon>Chytridiomycota</taxon>
        <taxon>Chytridiomycota incertae sedis</taxon>
        <taxon>Neocallimastigomycetes</taxon>
        <taxon>Neocallimastigales</taxon>
        <taxon>Neocallimastigaceae</taxon>
        <taxon>Anaeromyces</taxon>
    </lineage>
</organism>
<comment type="similarity">
    <text evidence="1">Belongs to the aldo/keto reductase family.</text>
</comment>
<evidence type="ECO:0000313" key="9">
    <source>
        <dbReference type="Proteomes" id="UP000193944"/>
    </source>
</evidence>
<dbReference type="PANTHER" id="PTHR43827:SF3">
    <property type="entry name" value="NADP-DEPENDENT OXIDOREDUCTASE DOMAIN-CONTAINING PROTEIN"/>
    <property type="match status" value="1"/>
</dbReference>
<evidence type="ECO:0000313" key="8">
    <source>
        <dbReference type="EMBL" id="ORX64176.1"/>
    </source>
</evidence>
<feature type="domain" description="NADP-dependent oxidoreductase" evidence="7">
    <location>
        <begin position="15"/>
        <end position="254"/>
    </location>
</feature>
<gene>
    <name evidence="8" type="ORF">BCR32DRAFT_330680</name>
</gene>
<dbReference type="Pfam" id="PF00248">
    <property type="entry name" value="Aldo_ket_red"/>
    <property type="match status" value="1"/>
</dbReference>
<dbReference type="PRINTS" id="PR00069">
    <property type="entry name" value="ALDKETRDTASE"/>
</dbReference>
<evidence type="ECO:0000256" key="5">
    <source>
        <dbReference type="PIRSR" id="PIRSR000097-2"/>
    </source>
</evidence>